<evidence type="ECO:0000313" key="6">
    <source>
        <dbReference type="Proteomes" id="UP000051733"/>
    </source>
</evidence>
<dbReference type="STRING" id="1423813.FC26_GL001325"/>
<dbReference type="PROSITE" id="PS00356">
    <property type="entry name" value="HTH_LACI_1"/>
    <property type="match status" value="1"/>
</dbReference>
<dbReference type="OrthoDB" id="1639518at2"/>
<dbReference type="PANTHER" id="PTHR30146:SF154">
    <property type="entry name" value="TRANSCRIPTION REGULATOR, MEMBER OF GALR FAMILY"/>
    <property type="match status" value="1"/>
</dbReference>
<dbReference type="SUPFAM" id="SSF47413">
    <property type="entry name" value="lambda repressor-like DNA-binding domains"/>
    <property type="match status" value="1"/>
</dbReference>
<evidence type="ECO:0000256" key="1">
    <source>
        <dbReference type="ARBA" id="ARBA00023015"/>
    </source>
</evidence>
<evidence type="ECO:0000256" key="2">
    <source>
        <dbReference type="ARBA" id="ARBA00023125"/>
    </source>
</evidence>
<dbReference type="SUPFAM" id="SSF53822">
    <property type="entry name" value="Periplasmic binding protein-like I"/>
    <property type="match status" value="1"/>
</dbReference>
<dbReference type="Gene3D" id="1.10.260.40">
    <property type="entry name" value="lambda repressor-like DNA-binding domains"/>
    <property type="match status" value="1"/>
</dbReference>
<keyword evidence="6" id="KW-1185">Reference proteome</keyword>
<evidence type="ECO:0000259" key="4">
    <source>
        <dbReference type="PROSITE" id="PS50932"/>
    </source>
</evidence>
<dbReference type="CDD" id="cd01392">
    <property type="entry name" value="HTH_LacI"/>
    <property type="match status" value="1"/>
</dbReference>
<dbReference type="PATRIC" id="fig|1423813.3.peg.1349"/>
<keyword evidence="2" id="KW-0238">DNA-binding</keyword>
<dbReference type="InterPro" id="IPR025997">
    <property type="entry name" value="SBP_2_dom"/>
</dbReference>
<reference evidence="5 6" key="1">
    <citation type="journal article" date="2015" name="Genome Announc.">
        <title>Expanding the biotechnology potential of lactobacilli through comparative genomics of 213 strains and associated genera.</title>
        <authorList>
            <person name="Sun Z."/>
            <person name="Harris H.M."/>
            <person name="McCann A."/>
            <person name="Guo C."/>
            <person name="Argimon S."/>
            <person name="Zhang W."/>
            <person name="Yang X."/>
            <person name="Jeffery I.B."/>
            <person name="Cooney J.C."/>
            <person name="Kagawa T.F."/>
            <person name="Liu W."/>
            <person name="Song Y."/>
            <person name="Salvetti E."/>
            <person name="Wrobel A."/>
            <person name="Rasinkangas P."/>
            <person name="Parkhill J."/>
            <person name="Rea M.C."/>
            <person name="O'Sullivan O."/>
            <person name="Ritari J."/>
            <person name="Douillard F.P."/>
            <person name="Paul Ross R."/>
            <person name="Yang R."/>
            <person name="Briner A.E."/>
            <person name="Felis G.E."/>
            <person name="de Vos W.M."/>
            <person name="Barrangou R."/>
            <person name="Klaenhammer T.R."/>
            <person name="Caufield P.W."/>
            <person name="Cui Y."/>
            <person name="Zhang H."/>
            <person name="O'Toole P.W."/>
        </authorList>
    </citation>
    <scope>NUCLEOTIDE SEQUENCE [LARGE SCALE GENOMIC DNA]</scope>
    <source>
        <strain evidence="5 6">DSM 20634</strain>
    </source>
</reference>
<feature type="domain" description="HTH lacI-type" evidence="4">
    <location>
        <begin position="1"/>
        <end position="54"/>
    </location>
</feature>
<dbReference type="PROSITE" id="PS50932">
    <property type="entry name" value="HTH_LACI_2"/>
    <property type="match status" value="1"/>
</dbReference>
<dbReference type="Pfam" id="PF13407">
    <property type="entry name" value="Peripla_BP_4"/>
    <property type="match status" value="1"/>
</dbReference>
<dbReference type="Gene3D" id="3.40.50.2300">
    <property type="match status" value="2"/>
</dbReference>
<accession>A0A0R2A2Y8</accession>
<dbReference type="PANTHER" id="PTHR30146">
    <property type="entry name" value="LACI-RELATED TRANSCRIPTIONAL REPRESSOR"/>
    <property type="match status" value="1"/>
</dbReference>
<protein>
    <submittedName>
        <fullName evidence="5">Transcriptional regulator, LacI family</fullName>
    </submittedName>
</protein>
<dbReference type="InterPro" id="IPR028082">
    <property type="entry name" value="Peripla_BP_I"/>
</dbReference>
<dbReference type="GO" id="GO:0003700">
    <property type="term" value="F:DNA-binding transcription factor activity"/>
    <property type="evidence" value="ECO:0007669"/>
    <property type="project" value="TreeGrafter"/>
</dbReference>
<name>A0A0R2A2Y8_9LACO</name>
<sequence length="323" mass="36341">MKDVASLANVSIATVSRYLNGELNRMSTQTAATIKEAITKLNYVPNSAARQMVTHSSKIVAVAVANIDDYFSTELFKGANSILESHHYTGVLFDSDSDNQRENELLNSINQNNFDGLILQPLTDTADTIRQQVKRDIPIVVADRELEKSSWPEVITDNYASAQRAATYFYRAGFTRVIVLSSDVSAASTRRERFRGIQDVFEKIDVINIPEESYQRQQVKAELMQLISKTNEKTLLFALKERWLLEFIAPLFVSKVIDPQQFQVTAFADTRLAHALTPEIKLIHQNPFLIGASCAEILIEILNGNGTQVRGKNIVPAEFDWRD</sequence>
<dbReference type="Pfam" id="PF00356">
    <property type="entry name" value="LacI"/>
    <property type="match status" value="1"/>
</dbReference>
<dbReference type="SMART" id="SM00354">
    <property type="entry name" value="HTH_LACI"/>
    <property type="match status" value="1"/>
</dbReference>
<dbReference type="Proteomes" id="UP000051733">
    <property type="component" value="Unassembled WGS sequence"/>
</dbReference>
<dbReference type="EMBL" id="AYYY01000021">
    <property type="protein sequence ID" value="KRM61758.1"/>
    <property type="molecule type" value="Genomic_DNA"/>
</dbReference>
<organism evidence="5 6">
    <name type="scientific">Paucilactobacillus vaccinostercus DSM 20634</name>
    <dbReference type="NCBI Taxonomy" id="1423813"/>
    <lineage>
        <taxon>Bacteria</taxon>
        <taxon>Bacillati</taxon>
        <taxon>Bacillota</taxon>
        <taxon>Bacilli</taxon>
        <taxon>Lactobacillales</taxon>
        <taxon>Lactobacillaceae</taxon>
        <taxon>Paucilactobacillus</taxon>
    </lineage>
</organism>
<dbReference type="GO" id="GO:0000976">
    <property type="term" value="F:transcription cis-regulatory region binding"/>
    <property type="evidence" value="ECO:0007669"/>
    <property type="project" value="TreeGrafter"/>
</dbReference>
<proteinExistence type="predicted"/>
<evidence type="ECO:0000313" key="5">
    <source>
        <dbReference type="EMBL" id="KRM61758.1"/>
    </source>
</evidence>
<dbReference type="InterPro" id="IPR010982">
    <property type="entry name" value="Lambda_DNA-bd_dom_sf"/>
</dbReference>
<dbReference type="InterPro" id="IPR000843">
    <property type="entry name" value="HTH_LacI"/>
</dbReference>
<keyword evidence="3" id="KW-0804">Transcription</keyword>
<comment type="caution">
    <text evidence="5">The sequence shown here is derived from an EMBL/GenBank/DDBJ whole genome shotgun (WGS) entry which is preliminary data.</text>
</comment>
<dbReference type="AlphaFoldDB" id="A0A0R2A2Y8"/>
<keyword evidence="1" id="KW-0805">Transcription regulation</keyword>
<evidence type="ECO:0000256" key="3">
    <source>
        <dbReference type="ARBA" id="ARBA00023163"/>
    </source>
</evidence>
<gene>
    <name evidence="5" type="ORF">FC26_GL001325</name>
</gene>